<keyword evidence="3" id="KW-0479">Metal-binding</keyword>
<evidence type="ECO:0000313" key="7">
    <source>
        <dbReference type="Proteomes" id="UP000001901"/>
    </source>
</evidence>
<comment type="pathway">
    <text evidence="3">Cofactor biosynthesis; coenzyme A biosynthesis.</text>
</comment>
<evidence type="ECO:0000256" key="3">
    <source>
        <dbReference type="HAMAP-Rule" id="MF_02225"/>
    </source>
</evidence>
<dbReference type="PaxDb" id="572546-Arcpr_0427"/>
<dbReference type="Proteomes" id="UP000001901">
    <property type="component" value="Chromosome"/>
</dbReference>
<feature type="binding site" evidence="3">
    <location>
        <position position="307"/>
    </location>
    <ligand>
        <name>CTP</name>
        <dbReference type="ChEBI" id="CHEBI:37563"/>
    </ligand>
</feature>
<dbReference type="HOGENOM" id="CLU_033319_0_3_2"/>
<dbReference type="Pfam" id="PF04127">
    <property type="entry name" value="DFP"/>
    <property type="match status" value="1"/>
</dbReference>
<dbReference type="InterPro" id="IPR005252">
    <property type="entry name" value="CoaBC"/>
</dbReference>
<evidence type="ECO:0000313" key="6">
    <source>
        <dbReference type="EMBL" id="ADB57495.1"/>
    </source>
</evidence>
<dbReference type="Gene3D" id="3.40.50.1950">
    <property type="entry name" value="Flavin prenyltransferase-like"/>
    <property type="match status" value="1"/>
</dbReference>
<keyword evidence="1 3" id="KW-0210">Decarboxylase</keyword>
<dbReference type="GO" id="GO:0015941">
    <property type="term" value="P:pantothenate catabolic process"/>
    <property type="evidence" value="ECO:0007669"/>
    <property type="project" value="InterPro"/>
</dbReference>
<comment type="cofactor">
    <cofactor evidence="3">
        <name>Mg(2+)</name>
        <dbReference type="ChEBI" id="CHEBI:18420"/>
    </cofactor>
</comment>
<comment type="cofactor">
    <cofactor evidence="3">
        <name>FMN</name>
        <dbReference type="ChEBI" id="CHEBI:58210"/>
    </cofactor>
    <text evidence="3">Binds 1 FMN per subunit.</text>
</comment>
<dbReference type="GO" id="GO:0046872">
    <property type="term" value="F:metal ion binding"/>
    <property type="evidence" value="ECO:0007669"/>
    <property type="project" value="UniProtKB-KW"/>
</dbReference>
<reference evidence="6 7" key="1">
    <citation type="journal article" date="2010" name="Stand. Genomic Sci.">
        <title>Complete genome sequence of Archaeoglobus profundus type strain (AV18).</title>
        <authorList>
            <person name="von Jan M."/>
            <person name="Lapidus A."/>
            <person name="Del Rio T.G."/>
            <person name="Copeland A."/>
            <person name="Tice H."/>
            <person name="Cheng J.F."/>
            <person name="Lucas S."/>
            <person name="Chen F."/>
            <person name="Nolan M."/>
            <person name="Goodwin L."/>
            <person name="Han C."/>
            <person name="Pitluck S."/>
            <person name="Liolios K."/>
            <person name="Ivanova N."/>
            <person name="Mavromatis K."/>
            <person name="Ovchinnikova G."/>
            <person name="Chertkov O."/>
            <person name="Pati A."/>
            <person name="Chen A."/>
            <person name="Palaniappan K."/>
            <person name="Land M."/>
            <person name="Hauser L."/>
            <person name="Chang Y.J."/>
            <person name="Jeffries C.D."/>
            <person name="Saunders E."/>
            <person name="Brettin T."/>
            <person name="Detter J.C."/>
            <person name="Chain P."/>
            <person name="Eichinger K."/>
            <person name="Huber H."/>
            <person name="Spring S."/>
            <person name="Rohde M."/>
            <person name="Goker M."/>
            <person name="Wirth R."/>
            <person name="Woyke T."/>
            <person name="Bristow J."/>
            <person name="Eisen J.A."/>
            <person name="Markowitz V."/>
            <person name="Hugenholtz P."/>
            <person name="Kyrpides N.C."/>
            <person name="Klenk H.P."/>
        </authorList>
    </citation>
    <scope>NUCLEOTIDE SEQUENCE [LARGE SCALE GENOMIC DNA]</scope>
    <source>
        <strain evidence="7">DSM 5631 / JCM 9629 / NBRC 100127 / Av18</strain>
    </source>
</reference>
<dbReference type="AlphaFoldDB" id="D2RGS0"/>
<protein>
    <recommendedName>
        <fullName evidence="3">Coenzyme A biosynthesis bifunctional protein CoaBC</fullName>
    </recommendedName>
    <alternativeName>
        <fullName evidence="3">DNA/pantothenate metabolism flavoprotein</fullName>
    </alternativeName>
    <alternativeName>
        <fullName evidence="3">Phosphopantothenoylcysteine synthetase/decarboxylase</fullName>
        <shortName evidence="3">PPCS-PPCDC</shortName>
    </alternativeName>
    <domain>
        <recommendedName>
            <fullName evidence="3">Phosphopantothenoylcysteine decarboxylase</fullName>
            <shortName evidence="3">PPC decarboxylase</shortName>
            <shortName evidence="3">PPC-DC</shortName>
            <ecNumber evidence="3">4.1.1.36</ecNumber>
        </recommendedName>
        <alternativeName>
            <fullName evidence="3">CoaC</fullName>
        </alternativeName>
    </domain>
    <domain>
        <recommendedName>
            <fullName evidence="3">Phosphopantothenate--cysteine ligase</fullName>
            <ecNumber evidence="3">6.3.2.5</ecNumber>
        </recommendedName>
        <alternativeName>
            <fullName evidence="3">CoaB</fullName>
        </alternativeName>
        <alternativeName>
            <fullName evidence="3">Phosphopantothenoylcysteine synthetase</fullName>
            <shortName evidence="3">PPC synthetase</shortName>
            <shortName evidence="3">PPC-S</shortName>
        </alternativeName>
    </domain>
</protein>
<accession>D2RGS0</accession>
<comment type="catalytic activity">
    <reaction evidence="3">
        <text>(R)-4'-phosphopantothenate + L-cysteine + CTP = N-[(R)-4-phosphopantothenoyl]-L-cysteine + CMP + diphosphate + H(+)</text>
        <dbReference type="Rhea" id="RHEA:19397"/>
        <dbReference type="ChEBI" id="CHEBI:10986"/>
        <dbReference type="ChEBI" id="CHEBI:15378"/>
        <dbReference type="ChEBI" id="CHEBI:33019"/>
        <dbReference type="ChEBI" id="CHEBI:35235"/>
        <dbReference type="ChEBI" id="CHEBI:37563"/>
        <dbReference type="ChEBI" id="CHEBI:59458"/>
        <dbReference type="ChEBI" id="CHEBI:60377"/>
        <dbReference type="EC" id="6.3.2.5"/>
    </reaction>
</comment>
<dbReference type="UniPathway" id="UPA00241"/>
<gene>
    <name evidence="3" type="primary">coaBC</name>
    <name evidence="6" type="ordered locus">Arcpr_0427</name>
</gene>
<evidence type="ECO:0000256" key="1">
    <source>
        <dbReference type="ARBA" id="ARBA00022793"/>
    </source>
</evidence>
<evidence type="ECO:0000259" key="5">
    <source>
        <dbReference type="Pfam" id="PF04127"/>
    </source>
</evidence>
<dbReference type="GO" id="GO:0010181">
    <property type="term" value="F:FMN binding"/>
    <property type="evidence" value="ECO:0007669"/>
    <property type="project" value="UniProtKB-UniRule"/>
</dbReference>
<keyword evidence="7" id="KW-1185">Reference proteome</keyword>
<dbReference type="EC" id="4.1.1.36" evidence="3"/>
<dbReference type="OrthoDB" id="10536at2157"/>
<dbReference type="HAMAP" id="MF_02225">
    <property type="entry name" value="CoaBC"/>
    <property type="match status" value="1"/>
</dbReference>
<dbReference type="InterPro" id="IPR007085">
    <property type="entry name" value="DNA/pantothenate-metab_flavo_C"/>
</dbReference>
<sequence length="382" mass="42433">MLKTIVLGITGSVSAVNSFNIARELKRRGFKVVAVLSDDAKKFVTPELMKFACDEVLEEFDESYHVRFLGYGGEADLLLIAPATANTISKIAHGIADTNVTLVALTALGSGKPVLVAPAMHLAMYEAIKDNLEILRSKGVEEIKPKFEGLKAKLAEVERIVLHVERALSSDEFKGKRVVVTSGPTFEFIDPIRFISNKSSGRMGNELALEFWRRKAEVVLISSKPIEIDPPNFKVVKVVSVKDMLDAVLKEIENCDLFVCASAPSDFVVDRVDSKIKTTEELVLKLKQAPKIIKEVRKVYDGPIIGFKAETGLSDEELIEVAKRKMEEDKLEMVVANDVKERGMGTVDTRVVIVTPKRVEWVKGLKRDVAKRIVNAYVEDYL</sequence>
<comment type="function">
    <text evidence="3">Catalyzes two sequential steps in the biosynthesis of coenzyme A. In the first step cysteine is conjugated to 4'-phosphopantothenate to form 4-phosphopantothenoylcysteine. In the second step the latter compound is decarboxylated to form 4'-phosphopantotheine.</text>
</comment>
<feature type="binding site" evidence="3">
    <location>
        <position position="325"/>
    </location>
    <ligand>
        <name>CTP</name>
        <dbReference type="ChEBI" id="CHEBI:37563"/>
    </ligand>
</feature>
<feature type="binding site" evidence="3">
    <location>
        <position position="275"/>
    </location>
    <ligand>
        <name>CTP</name>
        <dbReference type="ChEBI" id="CHEBI:37563"/>
    </ligand>
</feature>
<dbReference type="NCBIfam" id="TIGR00521">
    <property type="entry name" value="coaBC_dfp"/>
    <property type="match status" value="1"/>
</dbReference>
<dbReference type="KEGG" id="apo:Arcpr_0427"/>
<dbReference type="InterPro" id="IPR036551">
    <property type="entry name" value="Flavin_trans-like"/>
</dbReference>
<name>D2RGS0_ARCPA</name>
<dbReference type="RefSeq" id="WP_012939831.1">
    <property type="nucleotide sequence ID" value="NC_013741.1"/>
</dbReference>
<dbReference type="STRING" id="572546.Arcpr_0427"/>
<dbReference type="EMBL" id="CP001857">
    <property type="protein sequence ID" value="ADB57495.1"/>
    <property type="molecule type" value="Genomic_DNA"/>
</dbReference>
<dbReference type="GO" id="GO:0015937">
    <property type="term" value="P:coenzyme A biosynthetic process"/>
    <property type="evidence" value="ECO:0007669"/>
    <property type="project" value="UniProtKB-UniRule"/>
</dbReference>
<comment type="similarity">
    <text evidence="3">In the C-terminal section; belongs to the PPC synthetase family.</text>
</comment>
<proteinExistence type="inferred from homology"/>
<feature type="region of interest" description="Phosphopantothenoylcysteine decarboxylase" evidence="3">
    <location>
        <begin position="1"/>
        <end position="177"/>
    </location>
</feature>
<organism evidence="6 7">
    <name type="scientific">Archaeoglobus profundus (strain DSM 5631 / JCM 9629 / NBRC 100127 / Av18)</name>
    <dbReference type="NCBI Taxonomy" id="572546"/>
    <lineage>
        <taxon>Archaea</taxon>
        <taxon>Methanobacteriati</taxon>
        <taxon>Methanobacteriota</taxon>
        <taxon>Archaeoglobi</taxon>
        <taxon>Archaeoglobales</taxon>
        <taxon>Archaeoglobaceae</taxon>
        <taxon>Archaeoglobus</taxon>
    </lineage>
</organism>
<keyword evidence="3" id="KW-0460">Magnesium</keyword>
<feature type="binding site" evidence="3">
    <location>
        <position position="266"/>
    </location>
    <ligand>
        <name>CTP</name>
        <dbReference type="ChEBI" id="CHEBI:37563"/>
    </ligand>
</feature>
<keyword evidence="3" id="KW-0511">Multifunctional enzyme</keyword>
<keyword evidence="3" id="KW-0288">FMN</keyword>
<dbReference type="InterPro" id="IPR035929">
    <property type="entry name" value="CoaB-like_sf"/>
</dbReference>
<dbReference type="InterPro" id="IPR003382">
    <property type="entry name" value="Flavoprotein"/>
</dbReference>
<dbReference type="PANTHER" id="PTHR14359">
    <property type="entry name" value="HOMO-OLIGOMERIC FLAVIN CONTAINING CYS DECARBOXYLASE FAMILY"/>
    <property type="match status" value="1"/>
</dbReference>
<keyword evidence="3" id="KW-0285">Flavoprotein</keyword>
<dbReference type="EC" id="6.3.2.5" evidence="3"/>
<feature type="region of interest" description="Phosphopantothenate--cysteine ligase" evidence="3">
    <location>
        <begin position="178"/>
        <end position="382"/>
    </location>
</feature>
<evidence type="ECO:0000259" key="4">
    <source>
        <dbReference type="Pfam" id="PF02441"/>
    </source>
</evidence>
<dbReference type="SUPFAM" id="SSF102645">
    <property type="entry name" value="CoaB-like"/>
    <property type="match status" value="1"/>
</dbReference>
<dbReference type="eggNOG" id="arCOG01704">
    <property type="taxonomic scope" value="Archaea"/>
</dbReference>
<feature type="domain" description="Flavoprotein" evidence="4">
    <location>
        <begin position="3"/>
        <end position="165"/>
    </location>
</feature>
<dbReference type="SUPFAM" id="SSF52507">
    <property type="entry name" value="Homo-oligomeric flavin-containing Cys decarboxylases, HFCD"/>
    <property type="match status" value="1"/>
</dbReference>
<dbReference type="GO" id="GO:0071513">
    <property type="term" value="C:phosphopantothenoylcysteine decarboxylase complex"/>
    <property type="evidence" value="ECO:0007669"/>
    <property type="project" value="TreeGrafter"/>
</dbReference>
<dbReference type="GO" id="GO:0004633">
    <property type="term" value="F:phosphopantothenoylcysteine decarboxylase activity"/>
    <property type="evidence" value="ECO:0007669"/>
    <property type="project" value="UniProtKB-UniRule"/>
</dbReference>
<comment type="catalytic activity">
    <reaction evidence="3">
        <text>N-[(R)-4-phosphopantothenoyl]-L-cysteine + H(+) = (R)-4'-phosphopantetheine + CO2</text>
        <dbReference type="Rhea" id="RHEA:16793"/>
        <dbReference type="ChEBI" id="CHEBI:15378"/>
        <dbReference type="ChEBI" id="CHEBI:16526"/>
        <dbReference type="ChEBI" id="CHEBI:59458"/>
        <dbReference type="ChEBI" id="CHEBI:61723"/>
        <dbReference type="EC" id="4.1.1.36"/>
    </reaction>
</comment>
<keyword evidence="2 3" id="KW-0456">Lyase</keyword>
<comment type="caution">
    <text evidence="3">Lacks conserved residue(s) required for the propagation of feature annotation.</text>
</comment>
<feature type="domain" description="DNA/pantothenate metabolism flavoprotein C-terminal" evidence="5">
    <location>
        <begin position="174"/>
        <end position="376"/>
    </location>
</feature>
<dbReference type="Pfam" id="PF02441">
    <property type="entry name" value="Flavoprotein"/>
    <property type="match status" value="1"/>
</dbReference>
<keyword evidence="3 6" id="KW-0436">Ligase</keyword>
<dbReference type="GO" id="GO:0004632">
    <property type="term" value="F:phosphopantothenate--cysteine ligase activity"/>
    <property type="evidence" value="ECO:0007669"/>
    <property type="project" value="UniProtKB-UniRule"/>
</dbReference>
<dbReference type="Gene3D" id="3.40.50.10300">
    <property type="entry name" value="CoaB-like"/>
    <property type="match status" value="1"/>
</dbReference>
<dbReference type="GeneID" id="8739085"/>
<dbReference type="PANTHER" id="PTHR14359:SF6">
    <property type="entry name" value="PHOSPHOPANTOTHENOYLCYSTEINE DECARBOXYLASE"/>
    <property type="match status" value="1"/>
</dbReference>
<comment type="similarity">
    <text evidence="3">In the N-terminal section; belongs to the HFCD (homo-oligomeric flavin containing Cys decarboxylase) superfamily.</text>
</comment>
<evidence type="ECO:0000256" key="2">
    <source>
        <dbReference type="ARBA" id="ARBA00023239"/>
    </source>
</evidence>